<dbReference type="AlphaFoldDB" id="A0A0P9DN77"/>
<sequence length="111" mass="12291">MYNPDQQYEAHIFYLKELSAQAEQRRMIAALAQDRPVRIRAALRRLGVVLVKLSTWLSRSATSNRPNLAWRVSRKPDGWGRVVAMPSPVCGNTGGVCEEGGNQSCACCTQA</sequence>
<accession>A0A0P9DN77</accession>
<evidence type="ECO:0000313" key="2">
    <source>
        <dbReference type="Proteomes" id="UP000050509"/>
    </source>
</evidence>
<gene>
    <name evidence="1" type="ORF">SE17_00850</name>
</gene>
<comment type="caution">
    <text evidence="1">The sequence shown here is derived from an EMBL/GenBank/DDBJ whole genome shotgun (WGS) entry which is preliminary data.</text>
</comment>
<keyword evidence="2" id="KW-1185">Reference proteome</keyword>
<proteinExistence type="predicted"/>
<dbReference type="Proteomes" id="UP000050509">
    <property type="component" value="Unassembled WGS sequence"/>
</dbReference>
<name>A0A0P9DN77_9CHLR</name>
<protein>
    <submittedName>
        <fullName evidence="1">Uncharacterized protein</fullName>
    </submittedName>
</protein>
<organism evidence="1 2">
    <name type="scientific">Kouleothrix aurantiaca</name>
    <dbReference type="NCBI Taxonomy" id="186479"/>
    <lineage>
        <taxon>Bacteria</taxon>
        <taxon>Bacillati</taxon>
        <taxon>Chloroflexota</taxon>
        <taxon>Chloroflexia</taxon>
        <taxon>Chloroflexales</taxon>
        <taxon>Roseiflexineae</taxon>
        <taxon>Roseiflexaceae</taxon>
        <taxon>Kouleothrix</taxon>
    </lineage>
</organism>
<evidence type="ECO:0000313" key="1">
    <source>
        <dbReference type="EMBL" id="KPV54918.1"/>
    </source>
</evidence>
<reference evidence="1 2" key="1">
    <citation type="submission" date="2015-09" db="EMBL/GenBank/DDBJ databases">
        <title>Draft genome sequence of Kouleothrix aurantiaca JCM 19913.</title>
        <authorList>
            <person name="Hemp J."/>
        </authorList>
    </citation>
    <scope>NUCLEOTIDE SEQUENCE [LARGE SCALE GENOMIC DNA]</scope>
    <source>
        <strain evidence="1 2">COM-B</strain>
    </source>
</reference>
<dbReference type="EMBL" id="LJCR01000007">
    <property type="protein sequence ID" value="KPV54918.1"/>
    <property type="molecule type" value="Genomic_DNA"/>
</dbReference>